<dbReference type="GO" id="GO:0005758">
    <property type="term" value="C:mitochondrial intermembrane space"/>
    <property type="evidence" value="ECO:0007669"/>
    <property type="project" value="TreeGrafter"/>
</dbReference>
<dbReference type="InterPro" id="IPR008381">
    <property type="entry name" value="SDHAF3/Sdh7"/>
</dbReference>
<comment type="subcellular location">
    <subcellularLocation>
        <location evidence="2 8">Mitochondrion matrix</location>
    </subcellularLocation>
</comment>
<dbReference type="AlphaFoldDB" id="A0AA97PL93"/>
<evidence type="ECO:0000256" key="5">
    <source>
        <dbReference type="ARBA" id="ARBA00022946"/>
    </source>
</evidence>
<evidence type="ECO:0000256" key="6">
    <source>
        <dbReference type="ARBA" id="ARBA00023128"/>
    </source>
</evidence>
<dbReference type="Proteomes" id="UP000011086">
    <property type="component" value="Unassembled WGS sequence"/>
</dbReference>
<dbReference type="GO" id="GO:0005759">
    <property type="term" value="C:mitochondrial matrix"/>
    <property type="evidence" value="ECO:0007669"/>
    <property type="project" value="UniProtKB-SubCell"/>
</dbReference>
<evidence type="ECO:0000256" key="7">
    <source>
        <dbReference type="ARBA" id="ARBA00023186"/>
    </source>
</evidence>
<keyword evidence="7 8" id="KW-0143">Chaperone</keyword>
<comment type="subunit">
    <text evidence="4 8">Interacts with the iron-sulfur protein subunit within the SDH catalytic dimer.</text>
</comment>
<dbReference type="PANTHER" id="PTHR13137:SF6">
    <property type="entry name" value="SUCCINATE DEHYDROGENASE ASSEMBLY FACTOR 3, MITOCHONDRIAL"/>
    <property type="match status" value="1"/>
</dbReference>
<evidence type="ECO:0000256" key="1">
    <source>
        <dbReference type="ARBA" id="ARBA00003675"/>
    </source>
</evidence>
<comment type="similarity">
    <text evidence="3 8">Belongs to the complex I LYR family. SDHAF3 subfamily.</text>
</comment>
<keyword evidence="5" id="KW-0809">Transit peptide</keyword>
<dbReference type="EMBL" id="JH793177">
    <property type="protein sequence ID" value="ELQ38866.1"/>
    <property type="molecule type" value="Genomic_DNA"/>
</dbReference>
<evidence type="ECO:0000256" key="8">
    <source>
        <dbReference type="RuleBase" id="RU368039"/>
    </source>
</evidence>
<dbReference type="Pfam" id="PF13233">
    <property type="entry name" value="Complex1_LYR_2"/>
    <property type="match status" value="1"/>
</dbReference>
<dbReference type="GO" id="GO:0006105">
    <property type="term" value="P:succinate metabolic process"/>
    <property type="evidence" value="ECO:0007669"/>
    <property type="project" value="TreeGrafter"/>
</dbReference>
<organism evidence="9">
    <name type="scientific">Pyricularia oryzae (strain Y34)</name>
    <name type="common">Rice blast fungus</name>
    <name type="synonym">Magnaporthe oryzae</name>
    <dbReference type="NCBI Taxonomy" id="1143189"/>
    <lineage>
        <taxon>Eukaryota</taxon>
        <taxon>Fungi</taxon>
        <taxon>Dikarya</taxon>
        <taxon>Ascomycota</taxon>
        <taxon>Pezizomycotina</taxon>
        <taxon>Sordariomycetes</taxon>
        <taxon>Sordariomycetidae</taxon>
        <taxon>Magnaporthales</taxon>
        <taxon>Pyriculariaceae</taxon>
        <taxon>Pyricularia</taxon>
    </lineage>
</organism>
<evidence type="ECO:0000256" key="2">
    <source>
        <dbReference type="ARBA" id="ARBA00004305"/>
    </source>
</evidence>
<evidence type="ECO:0000256" key="4">
    <source>
        <dbReference type="ARBA" id="ARBA00011273"/>
    </source>
</evidence>
<sequence length="123" mass="13802">MRASMVRRMAAAASSSASSSLRPAPLALLPPIPLYRRLLRAHRKHLPAEMRLLGDEYLKSEFRAHRNIDNPAHLVEGESWLGEKIDQAKVEKLSEQQVGQLYELMMAIKSRREGGEGEGQESP</sequence>
<evidence type="ECO:0000313" key="9">
    <source>
        <dbReference type="EMBL" id="ELQ38866.1"/>
    </source>
</evidence>
<keyword evidence="6 8" id="KW-0496">Mitochondrion</keyword>
<evidence type="ECO:0000256" key="3">
    <source>
        <dbReference type="ARBA" id="ARBA00006020"/>
    </source>
</evidence>
<reference evidence="9" key="1">
    <citation type="journal article" date="2012" name="PLoS Genet.">
        <title>Comparative analysis of the genomes of two field isolates of the rice blast fungus Magnaporthe oryzae.</title>
        <authorList>
            <person name="Xue M."/>
            <person name="Yang J."/>
            <person name="Li Z."/>
            <person name="Hu S."/>
            <person name="Yao N."/>
            <person name="Dean R.A."/>
            <person name="Zhao W."/>
            <person name="Shen M."/>
            <person name="Zhang H."/>
            <person name="Li C."/>
            <person name="Liu L."/>
            <person name="Cao L."/>
            <person name="Xu X."/>
            <person name="Xing Y."/>
            <person name="Hsiang T."/>
            <person name="Zhang Z."/>
            <person name="Xu J.R."/>
            <person name="Peng Y.L."/>
        </authorList>
    </citation>
    <scope>NUCLEOTIDE SEQUENCE</scope>
    <source>
        <strain evidence="9">Y34</strain>
    </source>
</reference>
<name>A0AA97PL93_PYRO3</name>
<gene>
    <name evidence="9" type="ORF">OOU_Y34scaffold00522g21</name>
</gene>
<comment type="function">
    <text evidence="1 8">Plays an essential role in the assembly of succinate dehydrogenase (SDH), an enzyme complex (also referred to as respiratory complex II) that is a component of both the tricarboxylic acid (TCA) cycle and the mitochondrial electron transport chain, and which couples the oxidation of succinate to fumarate with the reduction of ubiquinone (coenzyme Q) to ubiquinol. Promotes maturation of the iron-sulfur protein subunit of the SDH catalytic dimer, protecting it from the deleterious effects of oxidants. May act together with SDHAF1.</text>
</comment>
<proteinExistence type="inferred from homology"/>
<protein>
    <recommendedName>
        <fullName evidence="8">Succinate dehydrogenase assembly factor 3</fullName>
        <shortName evidence="8">SDH assembly factor 3</shortName>
        <shortName evidence="8">SDHAF3</shortName>
    </recommendedName>
</protein>
<accession>A0AA97PL93</accession>
<dbReference type="PANTHER" id="PTHR13137">
    <property type="entry name" value="DC11 ACN9 HOMOLOG"/>
    <property type="match status" value="1"/>
</dbReference>
<dbReference type="GO" id="GO:0034553">
    <property type="term" value="P:mitochondrial respiratory chain complex II assembly"/>
    <property type="evidence" value="ECO:0007669"/>
    <property type="project" value="UniProtKB-UniRule"/>
</dbReference>